<dbReference type="RefSeq" id="WP_122953445.1">
    <property type="nucleotide sequence ID" value="NZ_BJOD01000006.1"/>
</dbReference>
<dbReference type="Proteomes" id="UP000276178">
    <property type="component" value="Unassembled WGS sequence"/>
</dbReference>
<dbReference type="PANTHER" id="PTHR43328:SF1">
    <property type="entry name" value="N-ACETYLTRANSFERASE DOMAIN-CONTAINING PROTEIN"/>
    <property type="match status" value="1"/>
</dbReference>
<comment type="caution">
    <text evidence="3">The sequence shown here is derived from an EMBL/GenBank/DDBJ whole genome shotgun (WGS) entry which is preliminary data.</text>
</comment>
<dbReference type="SUPFAM" id="SSF55729">
    <property type="entry name" value="Acyl-CoA N-acyltransferases (Nat)"/>
    <property type="match status" value="1"/>
</dbReference>
<dbReference type="Pfam" id="PF13302">
    <property type="entry name" value="Acetyltransf_3"/>
    <property type="match status" value="1"/>
</dbReference>
<dbReference type="InterPro" id="IPR016181">
    <property type="entry name" value="Acyl_CoA_acyltransferase"/>
</dbReference>
<dbReference type="GO" id="GO:0016747">
    <property type="term" value="F:acyltransferase activity, transferring groups other than amino-acyl groups"/>
    <property type="evidence" value="ECO:0007669"/>
    <property type="project" value="InterPro"/>
</dbReference>
<reference evidence="2 5" key="2">
    <citation type="submission" date="2019-06" db="EMBL/GenBank/DDBJ databases">
        <title>Whole genome shotgun sequence of Brevibacillus agri NBRC 15538.</title>
        <authorList>
            <person name="Hosoyama A."/>
            <person name="Uohara A."/>
            <person name="Ohji S."/>
            <person name="Ichikawa N."/>
        </authorList>
    </citation>
    <scope>NUCLEOTIDE SEQUENCE [LARGE SCALE GENOMIC DNA]</scope>
    <source>
        <strain evidence="2 5">NBRC 15538</strain>
    </source>
</reference>
<dbReference type="OrthoDB" id="275901at2"/>
<evidence type="ECO:0000313" key="3">
    <source>
        <dbReference type="EMBL" id="RNB48177.1"/>
    </source>
</evidence>
<dbReference type="EMBL" id="RHHN01000089">
    <property type="protein sequence ID" value="RNB48177.1"/>
    <property type="molecule type" value="Genomic_DNA"/>
</dbReference>
<keyword evidence="5" id="KW-1185">Reference proteome</keyword>
<gene>
    <name evidence="2" type="ORF">BAG01nite_08120</name>
    <name evidence="3" type="ORF">EB820_24180</name>
</gene>
<protein>
    <submittedName>
        <fullName evidence="3">N-acetyltransferase</fullName>
    </submittedName>
</protein>
<dbReference type="Gene3D" id="3.40.630.30">
    <property type="match status" value="1"/>
</dbReference>
<name>A0A3M8AC97_9BACL</name>
<feature type="domain" description="N-acetyltransferase" evidence="1">
    <location>
        <begin position="4"/>
        <end position="158"/>
    </location>
</feature>
<accession>A0A3M8AC97</accession>
<sequence length="158" mass="17758">MSHIRLRPTTADDLPTFYAQQLDPEANRMAAFTAKNPSDREPFAAHWNKLLADESIHKMTVLADEKIAGYIVHFEQFGHPSVGYWLGTEYWGKGIATTVLQTFLQLIPARPVYARVAKDNVGSIRVLQKCGFQTVGEDKGFSAARGSEVEEFIMRREA</sequence>
<reference evidence="3 4" key="1">
    <citation type="submission" date="2018-10" db="EMBL/GenBank/DDBJ databases">
        <title>Phylogenomics of Brevibacillus.</title>
        <authorList>
            <person name="Dunlap C."/>
        </authorList>
    </citation>
    <scope>NUCLEOTIDE SEQUENCE [LARGE SCALE GENOMIC DNA]</scope>
    <source>
        <strain evidence="3 4">NRRL NRS 1219</strain>
    </source>
</reference>
<keyword evidence="3" id="KW-0808">Transferase</keyword>
<dbReference type="GeneID" id="82811849"/>
<evidence type="ECO:0000313" key="2">
    <source>
        <dbReference type="EMBL" id="GED24710.1"/>
    </source>
</evidence>
<proteinExistence type="predicted"/>
<dbReference type="InterPro" id="IPR000182">
    <property type="entry name" value="GNAT_dom"/>
</dbReference>
<organism evidence="3 4">
    <name type="scientific">Brevibacillus agri</name>
    <dbReference type="NCBI Taxonomy" id="51101"/>
    <lineage>
        <taxon>Bacteria</taxon>
        <taxon>Bacillati</taxon>
        <taxon>Bacillota</taxon>
        <taxon>Bacilli</taxon>
        <taxon>Bacillales</taxon>
        <taxon>Paenibacillaceae</taxon>
        <taxon>Brevibacillus</taxon>
    </lineage>
</organism>
<dbReference type="Proteomes" id="UP000317180">
    <property type="component" value="Unassembled WGS sequence"/>
</dbReference>
<dbReference type="EMBL" id="BJOD01000006">
    <property type="protein sequence ID" value="GED24710.1"/>
    <property type="molecule type" value="Genomic_DNA"/>
</dbReference>
<evidence type="ECO:0000313" key="5">
    <source>
        <dbReference type="Proteomes" id="UP000317180"/>
    </source>
</evidence>
<evidence type="ECO:0000313" key="4">
    <source>
        <dbReference type="Proteomes" id="UP000276178"/>
    </source>
</evidence>
<dbReference type="AlphaFoldDB" id="A0A3M8AC97"/>
<dbReference type="PANTHER" id="PTHR43328">
    <property type="entry name" value="ACETYLTRANSFERASE-RELATED"/>
    <property type="match status" value="1"/>
</dbReference>
<dbReference type="PROSITE" id="PS51186">
    <property type="entry name" value="GNAT"/>
    <property type="match status" value="1"/>
</dbReference>
<evidence type="ECO:0000259" key="1">
    <source>
        <dbReference type="PROSITE" id="PS51186"/>
    </source>
</evidence>